<dbReference type="InterPro" id="IPR041715">
    <property type="entry name" value="HisRS-like_core"/>
</dbReference>
<sequence>MTIADRWLLPDGMDEVLPPQASRMEELRRALLDLYYRWGYDQVMPPPVEFLDSLLTGTGTDLDLQTFKLTDQLTGRLMGVSADVTPQVARMDAHSMHHQGPARLCYCTNVLRAKADQHQGGRSPVQVGVELFGHAGLEADLEILRLALLSLKAAGAGELHLALGHIGIYRSLVQAAELEPDQERALFEALELKSPGALAQQIEAGVSDPTLAEMFRALGRLHGGPEVLDNARDALVGAPAAVTGALAQLEALYRGVAEEHPEVEFYFDLAELRGYQYHTGMMFAAFVPGYGQALAKGGRYDDTGRAFGRARPATGFSMDLKLLATLVQSEPACDGIWAPADGEGVAEAIASLRDAGHRVVQALPGQTTSPEAHRCSLRLVQVEGRWQTQALQGRGEPAERG</sequence>
<dbReference type="InterPro" id="IPR004516">
    <property type="entry name" value="HisRS/HisZ"/>
</dbReference>
<dbReference type="NCBIfam" id="TIGR00443">
    <property type="entry name" value="hisZ_biosyn_reg"/>
    <property type="match status" value="1"/>
</dbReference>
<evidence type="ECO:0000256" key="7">
    <source>
        <dbReference type="ARBA" id="ARBA00025246"/>
    </source>
</evidence>
<comment type="miscellaneous">
    <text evidence="8">This function is generally fulfilled by the C-terminal part of HisG, which is missing in some bacteria such as this one.</text>
</comment>
<evidence type="ECO:0000256" key="4">
    <source>
        <dbReference type="ARBA" id="ARBA00011496"/>
    </source>
</evidence>
<evidence type="ECO:0000256" key="6">
    <source>
        <dbReference type="ARBA" id="ARBA00022490"/>
    </source>
</evidence>
<evidence type="ECO:0000313" key="11">
    <source>
        <dbReference type="Proteomes" id="UP000671868"/>
    </source>
</evidence>
<dbReference type="Proteomes" id="UP000671868">
    <property type="component" value="Chromosome"/>
</dbReference>
<evidence type="ECO:0000256" key="3">
    <source>
        <dbReference type="ARBA" id="ARBA00005539"/>
    </source>
</evidence>
<comment type="function">
    <text evidence="7 8">Required for the first step of histidine biosynthesis. May allow the feedback regulation of ATP phosphoribosyltransferase activity by histidine.</text>
</comment>
<dbReference type="PANTHER" id="PTHR43707:SF1">
    <property type="entry name" value="HISTIDINE--TRNA LIGASE, MITOCHONDRIAL-RELATED"/>
    <property type="match status" value="1"/>
</dbReference>
<evidence type="ECO:0000256" key="8">
    <source>
        <dbReference type="HAMAP-Rule" id="MF_00125"/>
    </source>
</evidence>
<keyword evidence="8" id="KW-0028">Amino-acid biosynthesis</keyword>
<dbReference type="InterPro" id="IPR004517">
    <property type="entry name" value="HisZ"/>
</dbReference>
<keyword evidence="8" id="KW-0368">Histidine biosynthesis</keyword>
<dbReference type="GO" id="GO:0016757">
    <property type="term" value="F:glycosyltransferase activity"/>
    <property type="evidence" value="ECO:0007669"/>
    <property type="project" value="UniProtKB-KW"/>
</dbReference>
<organism evidence="10 11">
    <name type="scientific">Billgrantia sulfidoxydans</name>
    <dbReference type="NCBI Taxonomy" id="2733484"/>
    <lineage>
        <taxon>Bacteria</taxon>
        <taxon>Pseudomonadati</taxon>
        <taxon>Pseudomonadota</taxon>
        <taxon>Gammaproteobacteria</taxon>
        <taxon>Oceanospirillales</taxon>
        <taxon>Halomonadaceae</taxon>
        <taxon>Billgrantia</taxon>
    </lineage>
</organism>
<dbReference type="EMBL" id="CP053381">
    <property type="protein sequence ID" value="QTP55797.1"/>
    <property type="molecule type" value="Genomic_DNA"/>
</dbReference>
<dbReference type="HAMAP" id="MF_00125">
    <property type="entry name" value="HisZ"/>
    <property type="match status" value="1"/>
</dbReference>
<comment type="subunit">
    <text evidence="4 8">Heteromultimer composed of HisG and HisZ subunits.</text>
</comment>
<gene>
    <name evidence="8" type="primary">hisZ</name>
    <name evidence="10" type="ORF">HNO51_14555</name>
</gene>
<comment type="pathway">
    <text evidence="2 8">Amino-acid biosynthesis; L-histidine biosynthesis; L-histidine from 5-phospho-alpha-D-ribose 1-diphosphate: step 1/9.</text>
</comment>
<dbReference type="PANTHER" id="PTHR43707">
    <property type="entry name" value="HISTIDYL-TRNA SYNTHETASE"/>
    <property type="match status" value="1"/>
</dbReference>
<evidence type="ECO:0000256" key="1">
    <source>
        <dbReference type="ARBA" id="ARBA00004496"/>
    </source>
</evidence>
<dbReference type="PIRSF" id="PIRSF001549">
    <property type="entry name" value="His-tRNA_synth"/>
    <property type="match status" value="1"/>
</dbReference>
<evidence type="ECO:0000256" key="5">
    <source>
        <dbReference type="ARBA" id="ARBA00020397"/>
    </source>
</evidence>
<accession>A0ABX7W8B0</accession>
<dbReference type="NCBIfam" id="NF009086">
    <property type="entry name" value="PRK12421.1"/>
    <property type="match status" value="1"/>
</dbReference>
<dbReference type="RefSeq" id="WP_197448014.1">
    <property type="nucleotide sequence ID" value="NZ_CP053381.1"/>
</dbReference>
<comment type="similarity">
    <text evidence="3 8">Belongs to the class-II aminoacyl-tRNA synthetase family. HisZ subfamily.</text>
</comment>
<reference evidence="10 11" key="1">
    <citation type="journal article" date="2021" name="Front. Microbiol.">
        <title>Aerobic Denitrification and Heterotrophic Sulfur Oxidation in the Genus Halomonas Revealed by Six Novel Species Characterizations and Genome-Based Analysis.</title>
        <authorList>
            <person name="Wang L."/>
            <person name="Shao Z."/>
        </authorList>
    </citation>
    <scope>NUCLEOTIDE SEQUENCE [LARGE SCALE GENOMIC DNA]</scope>
    <source>
        <strain evidence="10 11">MCCC 1A11059</strain>
    </source>
</reference>
<evidence type="ECO:0000259" key="9">
    <source>
        <dbReference type="Pfam" id="PF13393"/>
    </source>
</evidence>
<name>A0ABX7W8B0_9GAMM</name>
<proteinExistence type="inferred from homology"/>
<keyword evidence="10" id="KW-0808">Transferase</keyword>
<keyword evidence="11" id="KW-1185">Reference proteome</keyword>
<evidence type="ECO:0000256" key="2">
    <source>
        <dbReference type="ARBA" id="ARBA00004667"/>
    </source>
</evidence>
<comment type="subcellular location">
    <subcellularLocation>
        <location evidence="1 8">Cytoplasm</location>
    </subcellularLocation>
</comment>
<dbReference type="InterPro" id="IPR045864">
    <property type="entry name" value="aa-tRNA-synth_II/BPL/LPL"/>
</dbReference>
<keyword evidence="6 8" id="KW-0963">Cytoplasm</keyword>
<dbReference type="NCBIfam" id="NF008935">
    <property type="entry name" value="PRK12292.1-1"/>
    <property type="match status" value="1"/>
</dbReference>
<evidence type="ECO:0000313" key="10">
    <source>
        <dbReference type="EMBL" id="QTP55797.1"/>
    </source>
</evidence>
<dbReference type="Pfam" id="PF13393">
    <property type="entry name" value="tRNA-synt_His"/>
    <property type="match status" value="1"/>
</dbReference>
<feature type="domain" description="Class II Histidinyl-tRNA synthetase (HisRS)-like catalytic core" evidence="9">
    <location>
        <begin position="12"/>
        <end position="322"/>
    </location>
</feature>
<dbReference type="SUPFAM" id="SSF55681">
    <property type="entry name" value="Class II aaRS and biotin synthetases"/>
    <property type="match status" value="1"/>
</dbReference>
<protein>
    <recommendedName>
        <fullName evidence="5 8">ATP phosphoribosyltransferase regulatory subunit</fullName>
    </recommendedName>
</protein>
<dbReference type="CDD" id="cd00773">
    <property type="entry name" value="HisRS-like_core"/>
    <property type="match status" value="1"/>
</dbReference>
<dbReference type="Gene3D" id="3.30.930.10">
    <property type="entry name" value="Bira Bifunctional Protein, Domain 2"/>
    <property type="match status" value="1"/>
</dbReference>
<keyword evidence="10" id="KW-0328">Glycosyltransferase</keyword>